<protein>
    <recommendedName>
        <fullName evidence="1">CHAT domain-containing protein</fullName>
    </recommendedName>
</protein>
<name>A0A0R3E3D9_9BRAD</name>
<reference evidence="2 3" key="1">
    <citation type="submission" date="2015-09" db="EMBL/GenBank/DDBJ databases">
        <title>Draft Genome Sequence of Bradyrhizobium manausense Strain BR 3351T, a Novel Symbiotic Nitrogen-Fixing Alphaproteobacterium Isolated from Brazilian Amazon Rain Forest.</title>
        <authorList>
            <person name="De Araujo J.L."/>
            <person name="Zilli J.E."/>
        </authorList>
    </citation>
    <scope>NUCLEOTIDE SEQUENCE [LARGE SCALE GENOMIC DNA]</scope>
    <source>
        <strain evidence="2 3">BR3351</strain>
    </source>
</reference>
<accession>A0A0R3E3D9</accession>
<dbReference type="Pfam" id="PF12770">
    <property type="entry name" value="CHAT"/>
    <property type="match status" value="1"/>
</dbReference>
<dbReference type="InterPro" id="IPR024983">
    <property type="entry name" value="CHAT_dom"/>
</dbReference>
<dbReference type="AlphaFoldDB" id="A0A0R3E3D9"/>
<dbReference type="Proteomes" id="UP000051936">
    <property type="component" value="Unassembled WGS sequence"/>
</dbReference>
<dbReference type="EMBL" id="LJYG01000023">
    <property type="protein sequence ID" value="KRQ16710.1"/>
    <property type="molecule type" value="Genomic_DNA"/>
</dbReference>
<proteinExistence type="predicted"/>
<evidence type="ECO:0000313" key="3">
    <source>
        <dbReference type="Proteomes" id="UP000051936"/>
    </source>
</evidence>
<sequence>MLHTEEALVSALNWAEFAFSRGAWDEVEKAYLAFEDATQLLMNRQVRRKAKQGWLINSHAIAAQAAYSFAKLGKRRDCVLALERGRARIFTEALSRNNQDLTKLKLQQPALYEEYVQLDVEYDRVIAETEATKEHQLEVLRLARQKLDEIVEKIRALPDYNTFLSPTTFADIVAAAADTPLVYLSTTGVGGIAAIVRENQIDDISIVWLPQLTEEIFRLKISASSEIHVYFASYEKCKKIPDDSEAFDSWRVAIDSLCSWLWGAVVGPVLEEIDGAPQLTVIPTGLLSMLPFHAAWATDPVKGRLYADSRVRIGYATNARSLRLTSPRVGCHEPLDTLIVVSDPRPTSLPPLKAAESEAEIASLAFNKVVRLDGERATRFNVIAALNDSAVAHFACHGKAYPETPLKSGLLLANDECLSVQDFLTLNLTRSRLAILSACETGLIGWQLPNEVVGLPSALSEAGFLGVVASLWEVDDLATALLMTAFYHAWRIKRLDSSSALWDAQRWVRDTSDREKFEFLTGCSGAQKVRDYYAEVLGLIGADAGKDIFSFSHPYYWAGFIYIGHPLGAGADRHM</sequence>
<feature type="domain" description="CHAT" evidence="1">
    <location>
        <begin position="257"/>
        <end position="564"/>
    </location>
</feature>
<evidence type="ECO:0000313" key="2">
    <source>
        <dbReference type="EMBL" id="KRQ16710.1"/>
    </source>
</evidence>
<comment type="caution">
    <text evidence="2">The sequence shown here is derived from an EMBL/GenBank/DDBJ whole genome shotgun (WGS) entry which is preliminary data.</text>
</comment>
<gene>
    <name evidence="2" type="ORF">AOQ71_04550</name>
</gene>
<dbReference type="STRING" id="989370.AOQ71_04550"/>
<keyword evidence="3" id="KW-1185">Reference proteome</keyword>
<evidence type="ECO:0000259" key="1">
    <source>
        <dbReference type="Pfam" id="PF12770"/>
    </source>
</evidence>
<organism evidence="2 3">
    <name type="scientific">Bradyrhizobium manausense</name>
    <dbReference type="NCBI Taxonomy" id="989370"/>
    <lineage>
        <taxon>Bacteria</taxon>
        <taxon>Pseudomonadati</taxon>
        <taxon>Pseudomonadota</taxon>
        <taxon>Alphaproteobacteria</taxon>
        <taxon>Hyphomicrobiales</taxon>
        <taxon>Nitrobacteraceae</taxon>
        <taxon>Bradyrhizobium</taxon>
    </lineage>
</organism>